<evidence type="ECO:0000259" key="5">
    <source>
        <dbReference type="PROSITE" id="PS50977"/>
    </source>
</evidence>
<dbReference type="InterPro" id="IPR009057">
    <property type="entry name" value="Homeodomain-like_sf"/>
</dbReference>
<dbReference type="SUPFAM" id="SSF46689">
    <property type="entry name" value="Homeodomain-like"/>
    <property type="match status" value="1"/>
</dbReference>
<dbReference type="Proteomes" id="UP000185612">
    <property type="component" value="Unassembled WGS sequence"/>
</dbReference>
<dbReference type="InterPro" id="IPR001647">
    <property type="entry name" value="HTH_TetR"/>
</dbReference>
<feature type="domain" description="HTH tetR-type" evidence="5">
    <location>
        <begin position="14"/>
        <end position="74"/>
    </location>
</feature>
<sequence length="237" mass="24994">MAASSPAPTARRAGLSRAQIVAKAQELSATAGLEGWSMRDIAQALTVTPSVLYHYFRNKEDLSDAVVDAVVATVPLPDPALEWKDWFTRLLFAARPALLACPGVADRLMTGHLTARTIPLAEATAAQLQRAGFGPLAPLAGSLIFNSALAALAAHHGRRRQWAHGHYATQRTHLLALADQSPAIAQLVTHFFPADQSPAALAEASLDYYQLLIAALLDGVEHVLLPLAAAAPPAAGP</sequence>
<evidence type="ECO:0000313" key="7">
    <source>
        <dbReference type="Proteomes" id="UP000185612"/>
    </source>
</evidence>
<evidence type="ECO:0000313" key="6">
    <source>
        <dbReference type="EMBL" id="OKL50994.1"/>
    </source>
</evidence>
<keyword evidence="7" id="KW-1185">Reference proteome</keyword>
<dbReference type="InterPro" id="IPR050109">
    <property type="entry name" value="HTH-type_TetR-like_transc_reg"/>
</dbReference>
<dbReference type="EMBL" id="MQVS01000011">
    <property type="protein sequence ID" value="OKL50994.1"/>
    <property type="molecule type" value="Genomic_DNA"/>
</dbReference>
<dbReference type="PROSITE" id="PS50977">
    <property type="entry name" value="HTH_TETR_2"/>
    <property type="match status" value="1"/>
</dbReference>
<dbReference type="STRING" id="52770.BSZ40_09540"/>
<evidence type="ECO:0000256" key="4">
    <source>
        <dbReference type="PROSITE-ProRule" id="PRU00335"/>
    </source>
</evidence>
<comment type="caution">
    <text evidence="6">The sequence shown here is derived from an EMBL/GenBank/DDBJ whole genome shotgun (WGS) entry which is preliminary data.</text>
</comment>
<evidence type="ECO:0000256" key="3">
    <source>
        <dbReference type="ARBA" id="ARBA00023163"/>
    </source>
</evidence>
<dbReference type="Gene3D" id="1.10.357.10">
    <property type="entry name" value="Tetracycline Repressor, domain 2"/>
    <property type="match status" value="1"/>
</dbReference>
<dbReference type="PRINTS" id="PR00455">
    <property type="entry name" value="HTHTETR"/>
</dbReference>
<protein>
    <recommendedName>
        <fullName evidence="5">HTH tetR-type domain-containing protein</fullName>
    </recommendedName>
</protein>
<reference evidence="7" key="1">
    <citation type="submission" date="2016-12" db="EMBL/GenBank/DDBJ databases">
        <authorList>
            <person name="Meng X."/>
        </authorList>
    </citation>
    <scope>NUCLEOTIDE SEQUENCE [LARGE SCALE GENOMIC DNA]</scope>
    <source>
        <strain evidence="7">DSM 20732</strain>
    </source>
</reference>
<gene>
    <name evidence="6" type="ORF">BSZ40_09540</name>
</gene>
<dbReference type="RefSeq" id="WP_073825728.1">
    <property type="nucleotide sequence ID" value="NZ_MQVS01000011.1"/>
</dbReference>
<dbReference type="AlphaFoldDB" id="A0A1Q5PTV9"/>
<keyword evidence="3" id="KW-0804">Transcription</keyword>
<evidence type="ECO:0000256" key="2">
    <source>
        <dbReference type="ARBA" id="ARBA00023125"/>
    </source>
</evidence>
<accession>A0A1Q5PTV9</accession>
<dbReference type="SUPFAM" id="SSF48498">
    <property type="entry name" value="Tetracyclin repressor-like, C-terminal domain"/>
    <property type="match status" value="1"/>
</dbReference>
<dbReference type="Pfam" id="PF00440">
    <property type="entry name" value="TetR_N"/>
    <property type="match status" value="1"/>
</dbReference>
<organism evidence="6 7">
    <name type="scientific">Buchananella hordeovulneris</name>
    <dbReference type="NCBI Taxonomy" id="52770"/>
    <lineage>
        <taxon>Bacteria</taxon>
        <taxon>Bacillati</taxon>
        <taxon>Actinomycetota</taxon>
        <taxon>Actinomycetes</taxon>
        <taxon>Actinomycetales</taxon>
        <taxon>Actinomycetaceae</taxon>
        <taxon>Buchananella</taxon>
    </lineage>
</organism>
<dbReference type="PANTHER" id="PTHR30055:SF151">
    <property type="entry name" value="TRANSCRIPTIONAL REGULATORY PROTEIN"/>
    <property type="match status" value="1"/>
</dbReference>
<keyword evidence="2 4" id="KW-0238">DNA-binding</keyword>
<keyword evidence="1" id="KW-0805">Transcription regulation</keyword>
<dbReference type="PANTHER" id="PTHR30055">
    <property type="entry name" value="HTH-TYPE TRANSCRIPTIONAL REGULATOR RUTR"/>
    <property type="match status" value="1"/>
</dbReference>
<dbReference type="GO" id="GO:0003700">
    <property type="term" value="F:DNA-binding transcription factor activity"/>
    <property type="evidence" value="ECO:0007669"/>
    <property type="project" value="TreeGrafter"/>
</dbReference>
<dbReference type="InterPro" id="IPR036271">
    <property type="entry name" value="Tet_transcr_reg_TetR-rel_C_sf"/>
</dbReference>
<proteinExistence type="predicted"/>
<evidence type="ECO:0000256" key="1">
    <source>
        <dbReference type="ARBA" id="ARBA00023015"/>
    </source>
</evidence>
<name>A0A1Q5PTV9_9ACTO</name>
<dbReference type="GO" id="GO:0000976">
    <property type="term" value="F:transcription cis-regulatory region binding"/>
    <property type="evidence" value="ECO:0007669"/>
    <property type="project" value="TreeGrafter"/>
</dbReference>
<feature type="DNA-binding region" description="H-T-H motif" evidence="4">
    <location>
        <begin position="37"/>
        <end position="56"/>
    </location>
</feature>
<dbReference type="InParanoid" id="A0A1Q5PTV9"/>